<feature type="domain" description="Mixed lineage kinase" evidence="2">
    <location>
        <begin position="243"/>
        <end position="354"/>
    </location>
</feature>
<dbReference type="InterPro" id="IPR036537">
    <property type="entry name" value="Adaptor_Cbl_N_dom_sf"/>
</dbReference>
<feature type="region of interest" description="Disordered" evidence="1">
    <location>
        <begin position="522"/>
        <end position="541"/>
    </location>
</feature>
<dbReference type="InterPro" id="IPR059179">
    <property type="entry name" value="MLKL-like_MCAfunc"/>
</dbReference>
<reference evidence="3 4" key="1">
    <citation type="journal article" date="2012" name="Proc. Natl. Acad. Sci. U.S.A.">
        <title>Comparative genomics of Ceriporiopsis subvermispora and Phanerochaete chrysosporium provide insight into selective ligninolysis.</title>
        <authorList>
            <person name="Fernandez-Fueyo E."/>
            <person name="Ruiz-Duenas F.J."/>
            <person name="Ferreira P."/>
            <person name="Floudas D."/>
            <person name="Hibbett D.S."/>
            <person name="Canessa P."/>
            <person name="Larrondo L.F."/>
            <person name="James T.Y."/>
            <person name="Seelenfreund D."/>
            <person name="Lobos S."/>
            <person name="Polanco R."/>
            <person name="Tello M."/>
            <person name="Honda Y."/>
            <person name="Watanabe T."/>
            <person name="Watanabe T."/>
            <person name="Ryu J.S."/>
            <person name="Kubicek C.P."/>
            <person name="Schmoll M."/>
            <person name="Gaskell J."/>
            <person name="Hammel K.E."/>
            <person name="St John F.J."/>
            <person name="Vanden Wymelenberg A."/>
            <person name="Sabat G."/>
            <person name="Splinter BonDurant S."/>
            <person name="Syed K."/>
            <person name="Yadav J.S."/>
            <person name="Doddapaneni H."/>
            <person name="Subramanian V."/>
            <person name="Lavin J.L."/>
            <person name="Oguiza J.A."/>
            <person name="Perez G."/>
            <person name="Pisabarro A.G."/>
            <person name="Ramirez L."/>
            <person name="Santoyo F."/>
            <person name="Master E."/>
            <person name="Coutinho P.M."/>
            <person name="Henrissat B."/>
            <person name="Lombard V."/>
            <person name="Magnuson J.K."/>
            <person name="Kuees U."/>
            <person name="Hori C."/>
            <person name="Igarashi K."/>
            <person name="Samejima M."/>
            <person name="Held B.W."/>
            <person name="Barry K.W."/>
            <person name="LaButti K.M."/>
            <person name="Lapidus A."/>
            <person name="Lindquist E.A."/>
            <person name="Lucas S.M."/>
            <person name="Riley R."/>
            <person name="Salamov A.A."/>
            <person name="Hoffmeister D."/>
            <person name="Schwenk D."/>
            <person name="Hadar Y."/>
            <person name="Yarden O."/>
            <person name="de Vries R.P."/>
            <person name="Wiebenga A."/>
            <person name="Stenlid J."/>
            <person name="Eastwood D."/>
            <person name="Grigoriev I.V."/>
            <person name="Berka R.M."/>
            <person name="Blanchette R.A."/>
            <person name="Kersten P."/>
            <person name="Martinez A.T."/>
            <person name="Vicuna R."/>
            <person name="Cullen D."/>
        </authorList>
    </citation>
    <scope>NUCLEOTIDE SEQUENCE [LARGE SCALE GENOMIC DNA]</scope>
    <source>
        <strain evidence="3 4">B</strain>
    </source>
</reference>
<dbReference type="Pfam" id="PF22215">
    <property type="entry name" value="MLKL_N"/>
    <property type="match status" value="1"/>
</dbReference>
<proteinExistence type="predicted"/>
<dbReference type="STRING" id="914234.M2PB06"/>
<dbReference type="CDD" id="cd21037">
    <property type="entry name" value="MLKL_NTD"/>
    <property type="match status" value="1"/>
</dbReference>
<name>M2PB06_CERS8</name>
<evidence type="ECO:0000313" key="3">
    <source>
        <dbReference type="EMBL" id="EMD32734.1"/>
    </source>
</evidence>
<sequence length="659" mass="73228">MAPLANISKDLGHSTATTPKKRQRNIFRQNPFANAKSGTPPFKQRKRQPLLIASSASSGAPYSSQSPPPPPPAPVPFPRVQPPVNHAAPLQDTYVSDSSAHQPEQQTRPHIISPIPVQASKTAIPFIVEQGYEHRHRIRSPSSPTVGSVVRSAVRTPPVEALVYSSSWTLVPSPIERSHSVPPIHPGKGRSSHEDAAKAFTKAVGTAVDVTLDVLDYAAELLTLAPVPGLKEGIDTVLKVANAAKSVKQNKQECERLARRCVAVMLSVRQEVKLAGDQVSEELAMPISDLVRTFTSVYHFLQGYGHASTFQKYMKRWDVSNDFRDCDRSLDSAISLFGMALQIRMMKQMIQMGTQRREIRPTPRLIPLPPSPPPDGRVTTHLQRTLKSRPAIRYPAPQMDRTMLSFGSAETVDPDSMEPSPAPQRHLTLVPYDPPDVQEMTGEEPDPYLREHAMLTRGDVEQLRQWDNATGSSDGLKHVKLHRPSREMNRDNATDFFAHNHEVPVVAIDEPDTGRVHIQRANRERRMASRARPAPALTSSPTMHVWASQHTLVPPSKDVAILAFQEMGIEVVGLSQTKFRQRPSRPPLSRPKSMEYCTGSKATLTNTTVKEVNIDVVFAKHLTNLAAQRLLRIRDAQAVETRPLLERLRWSYHARGSTV</sequence>
<feature type="compositionally biased region" description="Low complexity" evidence="1">
    <location>
        <begin position="53"/>
        <end position="65"/>
    </location>
</feature>
<dbReference type="Proteomes" id="UP000016930">
    <property type="component" value="Unassembled WGS sequence"/>
</dbReference>
<dbReference type="InterPro" id="IPR054000">
    <property type="entry name" value="MLKL_N"/>
</dbReference>
<dbReference type="HOGENOM" id="CLU_416176_0_0_1"/>
<dbReference type="GO" id="GO:0007166">
    <property type="term" value="P:cell surface receptor signaling pathway"/>
    <property type="evidence" value="ECO:0007669"/>
    <property type="project" value="InterPro"/>
</dbReference>
<dbReference type="AlphaFoldDB" id="M2PB06"/>
<gene>
    <name evidence="3" type="ORF">CERSUDRAFT_118470</name>
</gene>
<evidence type="ECO:0000256" key="1">
    <source>
        <dbReference type="SAM" id="MobiDB-lite"/>
    </source>
</evidence>
<evidence type="ECO:0000259" key="2">
    <source>
        <dbReference type="Pfam" id="PF22215"/>
    </source>
</evidence>
<feature type="compositionally biased region" description="Pro residues" evidence="1">
    <location>
        <begin position="66"/>
        <end position="81"/>
    </location>
</feature>
<organism evidence="3 4">
    <name type="scientific">Ceriporiopsis subvermispora (strain B)</name>
    <name type="common">White-rot fungus</name>
    <name type="synonym">Gelatoporia subvermispora</name>
    <dbReference type="NCBI Taxonomy" id="914234"/>
    <lineage>
        <taxon>Eukaryota</taxon>
        <taxon>Fungi</taxon>
        <taxon>Dikarya</taxon>
        <taxon>Basidiomycota</taxon>
        <taxon>Agaricomycotina</taxon>
        <taxon>Agaricomycetes</taxon>
        <taxon>Polyporales</taxon>
        <taxon>Gelatoporiaceae</taxon>
        <taxon>Gelatoporia</taxon>
    </lineage>
</organism>
<dbReference type="Gene3D" id="1.20.930.20">
    <property type="entry name" value="Adaptor protein Cbl, N-terminal domain"/>
    <property type="match status" value="1"/>
</dbReference>
<evidence type="ECO:0000313" key="4">
    <source>
        <dbReference type="Proteomes" id="UP000016930"/>
    </source>
</evidence>
<protein>
    <recommendedName>
        <fullName evidence="2">Mixed lineage kinase domain-containing protein</fullName>
    </recommendedName>
</protein>
<dbReference type="EMBL" id="KB445809">
    <property type="protein sequence ID" value="EMD32734.1"/>
    <property type="molecule type" value="Genomic_DNA"/>
</dbReference>
<feature type="region of interest" description="Disordered" evidence="1">
    <location>
        <begin position="1"/>
        <end position="86"/>
    </location>
</feature>
<dbReference type="OrthoDB" id="1668230at2759"/>
<accession>M2PB06</accession>
<keyword evidence="4" id="KW-1185">Reference proteome</keyword>